<proteinExistence type="predicted"/>
<dbReference type="Pfam" id="PF14397">
    <property type="entry name" value="ATPgrasp_ST"/>
    <property type="match status" value="1"/>
</dbReference>
<protein>
    <recommendedName>
        <fullName evidence="1">Alpha-L-glutamate ligase-related protein ATP-grasp domain-containing protein</fullName>
    </recommendedName>
</protein>
<dbReference type="Proteomes" id="UP001254813">
    <property type="component" value="Unassembled WGS sequence"/>
</dbReference>
<evidence type="ECO:0000313" key="2">
    <source>
        <dbReference type="EMBL" id="MDS0293766.1"/>
    </source>
</evidence>
<reference evidence="2 3" key="1">
    <citation type="submission" date="2022-06" db="EMBL/GenBank/DDBJ databases">
        <title>Halogeometricum sp. a new haloarchaeum isolate from saline soil.</title>
        <authorList>
            <person name="Strakova D."/>
            <person name="Galisteo C."/>
            <person name="Sanchez-Porro C."/>
            <person name="Ventosa A."/>
        </authorList>
    </citation>
    <scope>NUCLEOTIDE SEQUENCE [LARGE SCALE GENOMIC DNA]</scope>
    <source>
        <strain evidence="3">S3BR25-2</strain>
    </source>
</reference>
<organism evidence="2 3">
    <name type="scientific">Halogeometricum luteum</name>
    <dbReference type="NCBI Taxonomy" id="2950537"/>
    <lineage>
        <taxon>Archaea</taxon>
        <taxon>Methanobacteriati</taxon>
        <taxon>Methanobacteriota</taxon>
        <taxon>Stenosarchaea group</taxon>
        <taxon>Halobacteria</taxon>
        <taxon>Halobacteriales</taxon>
        <taxon>Haloferacaceae</taxon>
        <taxon>Halogeometricum</taxon>
    </lineage>
</organism>
<dbReference type="RefSeq" id="WP_310927580.1">
    <property type="nucleotide sequence ID" value="NZ_JAMQOQ010000001.1"/>
</dbReference>
<dbReference type="EMBL" id="JAMQOQ010000001">
    <property type="protein sequence ID" value="MDS0293766.1"/>
    <property type="molecule type" value="Genomic_DNA"/>
</dbReference>
<sequence>MREDSLRYALLKPLRDGAGAGYRGLSDRLSIFATLLDRELSTGLSVDIPFERRLWLWRRGFTSRSSALYDLDEDNYRQFVSDLQHERANDIAEPWDTVVSNKLTFYLLFSSYAEHLPDCYGIVGGGELRRSSPTMPTAPWQAPSDELNGVERHDAVRWVDRYLDRREALVLKPIYGHGGRGVFVCRRPEEGEDGADEDGYLVNGEPKTDAEFSAFLDDLEEYLAWEFARQADYADDLYPESTNTLRVLTLWDYENDEPFVSGAVHRVGTAESAPVDNWSSGGLSAMVTDDDELSAGAQWLPEQGEVRWFDTHPDTGEPIEGARVPEWSAVRRQIEEMAAEYPSLPRLGWDIVLTGEGEFVVLEVNAHTATRTFQVHEPLLDDPRVRAFYEHHGCL</sequence>
<dbReference type="SUPFAM" id="SSF56059">
    <property type="entry name" value="Glutathione synthetase ATP-binding domain-like"/>
    <property type="match status" value="1"/>
</dbReference>
<comment type="caution">
    <text evidence="2">The sequence shown here is derived from an EMBL/GenBank/DDBJ whole genome shotgun (WGS) entry which is preliminary data.</text>
</comment>
<feature type="domain" description="Alpha-L-glutamate ligase-related protein ATP-grasp" evidence="1">
    <location>
        <begin position="98"/>
        <end position="375"/>
    </location>
</feature>
<accession>A0ABU2FZV5</accession>
<dbReference type="InterPro" id="IPR039523">
    <property type="entry name" value="RimK-rel_E_lig_ATP-grasp"/>
</dbReference>
<keyword evidence="3" id="KW-1185">Reference proteome</keyword>
<name>A0ABU2FZV5_9EURY</name>
<evidence type="ECO:0000259" key="1">
    <source>
        <dbReference type="Pfam" id="PF14397"/>
    </source>
</evidence>
<evidence type="ECO:0000313" key="3">
    <source>
        <dbReference type="Proteomes" id="UP001254813"/>
    </source>
</evidence>
<gene>
    <name evidence="2" type="ORF">NDI79_06220</name>
</gene>